<sequence>MRTIWDLERTTDVILSRLRACETNHRIPLITVSAWVQVGLLALRQHPHTYLFGVSTATNMRRHSALGLTFLLMSLWWGRTAISQSGFVSLLTGASAVGLGFLGGAIISGVVTPSSIPDTKLGPLATRIFVIFSSIGAVAILLISVYLYAGS</sequence>
<reference evidence="2 3" key="1">
    <citation type="journal article" date="2013" name="PLoS ONE">
        <title>Assembly-driven community genomics of a hypersaline microbial ecosystem.</title>
        <authorList>
            <person name="Podell S."/>
            <person name="Ugalde J.A."/>
            <person name="Narasingarao P."/>
            <person name="Banfield J.F."/>
            <person name="Heidelberg K.B."/>
            <person name="Allen E.E."/>
        </authorList>
    </citation>
    <scope>NUCLEOTIDE SEQUENCE [LARGE SCALE GENOMIC DNA]</scope>
    <source>
        <strain evidence="3">J07HQW2</strain>
    </source>
</reference>
<evidence type="ECO:0000313" key="3">
    <source>
        <dbReference type="Proteomes" id="UP000030710"/>
    </source>
</evidence>
<organism evidence="2 3">
    <name type="scientific">Haloquadratum walsbyi J07HQW2</name>
    <dbReference type="NCBI Taxonomy" id="1238425"/>
    <lineage>
        <taxon>Archaea</taxon>
        <taxon>Methanobacteriati</taxon>
        <taxon>Methanobacteriota</taxon>
        <taxon>Stenosarchaea group</taxon>
        <taxon>Halobacteria</taxon>
        <taxon>Halobacteriales</taxon>
        <taxon>Haloferacaceae</taxon>
        <taxon>Haloquadratum</taxon>
    </lineage>
</organism>
<keyword evidence="1" id="KW-1133">Transmembrane helix</keyword>
<keyword evidence="1" id="KW-0812">Transmembrane</keyword>
<name>U1PPM5_9EURY</name>
<dbReference type="HOGENOM" id="CLU_1727213_0_0_2"/>
<feature type="transmembrane region" description="Helical" evidence="1">
    <location>
        <begin position="124"/>
        <end position="149"/>
    </location>
</feature>
<gene>
    <name evidence="2" type="ORF">J07HQW2_00700</name>
</gene>
<dbReference type="Proteomes" id="UP000030710">
    <property type="component" value="Unassembled WGS sequence"/>
</dbReference>
<evidence type="ECO:0000256" key="1">
    <source>
        <dbReference type="SAM" id="Phobius"/>
    </source>
</evidence>
<evidence type="ECO:0000313" key="2">
    <source>
        <dbReference type="EMBL" id="ERG94266.1"/>
    </source>
</evidence>
<accession>U1PPM5</accession>
<feature type="transmembrane region" description="Helical" evidence="1">
    <location>
        <begin position="88"/>
        <end position="112"/>
    </location>
</feature>
<keyword evidence="1" id="KW-0472">Membrane</keyword>
<proteinExistence type="predicted"/>
<dbReference type="EMBL" id="KE356561">
    <property type="protein sequence ID" value="ERG94266.1"/>
    <property type="molecule type" value="Genomic_DNA"/>
</dbReference>
<dbReference type="AlphaFoldDB" id="U1PPM5"/>
<protein>
    <submittedName>
        <fullName evidence="2">Uncharacterized protein</fullName>
    </submittedName>
</protein>